<proteinExistence type="predicted"/>
<sequence length="88" mass="10135">MSMQKRERRKGEKGEYYFPIPAGTPYSVIAEATHKYNVQLTEREMQTPEGAGNVVLPKIWVLTGEKKSLVSAKAFIVKRMQEMLQKFE</sequence>
<dbReference type="AlphaFoldDB" id="A0A7C3EW23"/>
<comment type="caution">
    <text evidence="1">The sequence shown here is derived from an EMBL/GenBank/DDBJ whole genome shotgun (WGS) entry which is preliminary data.</text>
</comment>
<accession>A0A7C3EW23</accession>
<name>A0A7C3EW23_9CREN</name>
<protein>
    <submittedName>
        <fullName evidence="1">Uncharacterized protein</fullName>
    </submittedName>
</protein>
<dbReference type="EMBL" id="DSTX01000002">
    <property type="protein sequence ID" value="HFK20223.1"/>
    <property type="molecule type" value="Genomic_DNA"/>
</dbReference>
<evidence type="ECO:0000313" key="1">
    <source>
        <dbReference type="EMBL" id="HFK20223.1"/>
    </source>
</evidence>
<gene>
    <name evidence="1" type="ORF">ENS19_02980</name>
</gene>
<reference evidence="1" key="1">
    <citation type="journal article" date="2020" name="mSystems">
        <title>Genome- and Community-Level Interaction Insights into Carbon Utilization and Element Cycling Functions of Hydrothermarchaeota in Hydrothermal Sediment.</title>
        <authorList>
            <person name="Zhou Z."/>
            <person name="Liu Y."/>
            <person name="Xu W."/>
            <person name="Pan J."/>
            <person name="Luo Z.H."/>
            <person name="Li M."/>
        </authorList>
    </citation>
    <scope>NUCLEOTIDE SEQUENCE [LARGE SCALE GENOMIC DNA]</scope>
    <source>
        <strain evidence="1">SpSt-468</strain>
    </source>
</reference>
<organism evidence="1">
    <name type="scientific">Candidatus Methanomethylicus mesodigestus</name>
    <dbReference type="NCBI Taxonomy" id="1867258"/>
    <lineage>
        <taxon>Archaea</taxon>
        <taxon>Thermoproteota</taxon>
        <taxon>Methanosuratincolia</taxon>
        <taxon>Candidatus Methanomethylicales</taxon>
        <taxon>Candidatus Methanomethylicaceae</taxon>
        <taxon>Candidatus Methanomethylicus</taxon>
    </lineage>
</organism>